<name>A0A2S1YKA2_9FLAO</name>
<proteinExistence type="predicted"/>
<accession>A0A2S1YKA2</accession>
<dbReference type="KEGG" id="fcr:HYN56_08740"/>
<sequence length="234" mass="26768">MKNFILIFLPFFILKGFGQNSIEVPKPFKEIITPRAGSDEWYKLNNANNEFQVSITDGKLEVSKYNASKSCEIKTQDGKIIGIDVGEWGGILFFVPTESAKKSFVIKEGNIKFIFSYKDKIYFIEGLTHMIISEGALFELDISGPTISYKRILDFDDSPEALTIYQDQIFIAGYKNFYIINNLKKEVIFENTFWSSLYPNSIAVFNNENVFVGMRGGIVKLDLTKKSLNFYKND</sequence>
<dbReference type="EMBL" id="CP029255">
    <property type="protein sequence ID" value="AWK04318.1"/>
    <property type="molecule type" value="Genomic_DNA"/>
</dbReference>
<organism evidence="1 2">
    <name type="scientific">Flavobacterium crocinum</name>
    <dbReference type="NCBI Taxonomy" id="2183896"/>
    <lineage>
        <taxon>Bacteria</taxon>
        <taxon>Pseudomonadati</taxon>
        <taxon>Bacteroidota</taxon>
        <taxon>Flavobacteriia</taxon>
        <taxon>Flavobacteriales</taxon>
        <taxon>Flavobacteriaceae</taxon>
        <taxon>Flavobacterium</taxon>
    </lineage>
</organism>
<protein>
    <submittedName>
        <fullName evidence="1">Uncharacterized protein</fullName>
    </submittedName>
</protein>
<evidence type="ECO:0000313" key="2">
    <source>
        <dbReference type="Proteomes" id="UP000245250"/>
    </source>
</evidence>
<dbReference type="RefSeq" id="WP_109191824.1">
    <property type="nucleotide sequence ID" value="NZ_CP029255.1"/>
</dbReference>
<dbReference type="OrthoDB" id="2987994at2"/>
<gene>
    <name evidence="1" type="ORF">HYN56_08740</name>
</gene>
<dbReference type="AlphaFoldDB" id="A0A2S1YKA2"/>
<reference evidence="1 2" key="1">
    <citation type="submission" date="2018-05" db="EMBL/GenBank/DDBJ databases">
        <title>Genome sequencing of Flavobacterium sp. HYN0056.</title>
        <authorList>
            <person name="Yi H."/>
            <person name="Baek C."/>
        </authorList>
    </citation>
    <scope>NUCLEOTIDE SEQUENCE [LARGE SCALE GENOMIC DNA]</scope>
    <source>
        <strain evidence="1 2">HYN0056</strain>
    </source>
</reference>
<dbReference type="Proteomes" id="UP000245250">
    <property type="component" value="Chromosome"/>
</dbReference>
<evidence type="ECO:0000313" key="1">
    <source>
        <dbReference type="EMBL" id="AWK04318.1"/>
    </source>
</evidence>
<keyword evidence="2" id="KW-1185">Reference proteome</keyword>